<feature type="domain" description="UVR" evidence="14">
    <location>
        <begin position="204"/>
        <end position="239"/>
    </location>
</feature>
<evidence type="ECO:0000256" key="11">
    <source>
        <dbReference type="ARBA" id="ARBA00067419"/>
    </source>
</evidence>
<dbReference type="GO" id="GO:0009380">
    <property type="term" value="C:excinuclease repair complex"/>
    <property type="evidence" value="ECO:0007669"/>
    <property type="project" value="InterPro"/>
</dbReference>
<feature type="domain" description="GIY-YIG" evidence="15">
    <location>
        <begin position="16"/>
        <end position="94"/>
    </location>
</feature>
<dbReference type="GO" id="GO:0003677">
    <property type="term" value="F:DNA binding"/>
    <property type="evidence" value="ECO:0007669"/>
    <property type="project" value="UniProtKB-UniRule"/>
</dbReference>
<keyword evidence="3 13" id="KW-0227">DNA damage</keyword>
<evidence type="ECO:0000256" key="2">
    <source>
        <dbReference type="ARBA" id="ARBA00022490"/>
    </source>
</evidence>
<dbReference type="CDD" id="cd10434">
    <property type="entry name" value="GIY-YIG_UvrC_Cho"/>
    <property type="match status" value="1"/>
</dbReference>
<dbReference type="HAMAP" id="MF_00203">
    <property type="entry name" value="UvrC"/>
    <property type="match status" value="1"/>
</dbReference>
<dbReference type="InterPro" id="IPR035901">
    <property type="entry name" value="GIY-YIG_endonuc_sf"/>
</dbReference>
<dbReference type="InterPro" id="IPR003583">
    <property type="entry name" value="Hlx-hairpin-Hlx_DNA-bd_motif"/>
</dbReference>
<dbReference type="Pfam" id="PF08459">
    <property type="entry name" value="UvrC_RNaseH_dom"/>
    <property type="match status" value="1"/>
</dbReference>
<sequence>MLNLFDATQFLSHCSQRPGVYRMLDAQGQLLYVGKAKNLKKRLSSYFRSSGLAPKTAALVSRIAQIELSITQNETEALILEQNLIKEWLPPYNILLRDDKSYPYILVSHGPYPRLSLHRGAKNPKAGRYFGPYPSSGAVRDTLNLLQKTFLVRLCEDSQFSNRSRPCLQHQIQRCKAPCVYPIDPQEYAEDIRCCTLFLEGRSNTLTAELATRMEERAAVLDFEGAAQLRDQIAQLRNIQSQQDMESKQENLDVIVAVVQGAQTVIGLMSVRNGRVLGDQHFFPHLALETEAPEVLLAFLEQHYLGTTESNIPEQLIVSHTHEGFEPLIQALSSLKGRKVSINYPHRGIRLRWLHTAQQNAELALSHRTQDRQQIAQRLEALQNALGFNQAIQRLECFDVSHAQGEATVASCVAFGPEGSIKSDYRCYNIHQISTGDDYAALEHALRKRFTSSDAQANKHPDVLLIDGGAGQLQRARRTLAELGLNMPLLAVAKGHTRKAGLESLYLNTPDQALNLAPQSPALHLIQQVRDEAHRFAITGNRTRLNKARRTSTLESIRGVGPNRRRELLRYFGGLQALKNASIEEIIRVPGISQRLAESIYNSLHHE</sequence>
<evidence type="ECO:0000256" key="13">
    <source>
        <dbReference type="HAMAP-Rule" id="MF_00203"/>
    </source>
</evidence>
<dbReference type="Gene3D" id="3.40.1440.10">
    <property type="entry name" value="GIY-YIG endonuclease"/>
    <property type="match status" value="1"/>
</dbReference>
<evidence type="ECO:0000259" key="14">
    <source>
        <dbReference type="PROSITE" id="PS50151"/>
    </source>
</evidence>
<dbReference type="PROSITE" id="PS50165">
    <property type="entry name" value="UVRC"/>
    <property type="match status" value="1"/>
</dbReference>
<dbReference type="PROSITE" id="PS50151">
    <property type="entry name" value="UVR"/>
    <property type="match status" value="1"/>
</dbReference>
<dbReference type="Gene3D" id="3.30.420.340">
    <property type="entry name" value="UvrC, RNAse H endonuclease domain"/>
    <property type="match status" value="1"/>
</dbReference>
<dbReference type="GO" id="GO:0009432">
    <property type="term" value="P:SOS response"/>
    <property type="evidence" value="ECO:0007669"/>
    <property type="project" value="UniProtKB-UniRule"/>
</dbReference>
<dbReference type="GO" id="GO:0005737">
    <property type="term" value="C:cytoplasm"/>
    <property type="evidence" value="ECO:0007669"/>
    <property type="project" value="UniProtKB-SubCell"/>
</dbReference>
<evidence type="ECO:0000313" key="18">
    <source>
        <dbReference type="Proteomes" id="UP000319627"/>
    </source>
</evidence>
<dbReference type="SUPFAM" id="SSF47781">
    <property type="entry name" value="RuvA domain 2-like"/>
    <property type="match status" value="1"/>
</dbReference>
<keyword evidence="7 13" id="KW-0742">SOS response</keyword>
<dbReference type="InterPro" id="IPR004791">
    <property type="entry name" value="UvrC"/>
</dbReference>
<comment type="function">
    <text evidence="8 13">The UvrABC repair system catalyzes the recognition and processing of DNA lesions. UvrC both incises the 5' and 3' sides of the lesion. The N-terminal half is responsible for the 3' incision and the C-terminal half is responsible for the 5' incision.</text>
</comment>
<keyword evidence="2 13" id="KW-0963">Cytoplasm</keyword>
<dbReference type="Pfam" id="PF02151">
    <property type="entry name" value="UVR"/>
    <property type="match status" value="1"/>
</dbReference>
<evidence type="ECO:0000259" key="15">
    <source>
        <dbReference type="PROSITE" id="PS50164"/>
    </source>
</evidence>
<dbReference type="Pfam" id="PF22920">
    <property type="entry name" value="UvrC_RNaseH"/>
    <property type="match status" value="1"/>
</dbReference>
<dbReference type="Pfam" id="PF01541">
    <property type="entry name" value="GIY-YIG"/>
    <property type="match status" value="1"/>
</dbReference>
<comment type="subcellular location">
    <subcellularLocation>
        <location evidence="1 13">Cytoplasm</location>
    </subcellularLocation>
</comment>
<evidence type="ECO:0000256" key="9">
    <source>
        <dbReference type="ARBA" id="ARBA00061531"/>
    </source>
</evidence>
<dbReference type="FunFam" id="3.30.420.340:FF:000001">
    <property type="entry name" value="UvrABC system protein C"/>
    <property type="match status" value="1"/>
</dbReference>
<reference evidence="17 18" key="1">
    <citation type="submission" date="2019-07" db="EMBL/GenBank/DDBJ databases">
        <title>Genomic Encyclopedia of Type Strains, Phase I: the one thousand microbial genomes (KMG-I) project.</title>
        <authorList>
            <person name="Kyrpides N."/>
        </authorList>
    </citation>
    <scope>NUCLEOTIDE SEQUENCE [LARGE SCALE GENOMIC DNA]</scope>
    <source>
        <strain evidence="17 18">DSM 375</strain>
    </source>
</reference>
<dbReference type="PANTHER" id="PTHR30562:SF1">
    <property type="entry name" value="UVRABC SYSTEM PROTEIN C"/>
    <property type="match status" value="1"/>
</dbReference>
<evidence type="ECO:0000256" key="3">
    <source>
        <dbReference type="ARBA" id="ARBA00022763"/>
    </source>
</evidence>
<proteinExistence type="inferred from homology"/>
<gene>
    <name evidence="13" type="primary">uvrC</name>
    <name evidence="17" type="ORF">LX59_02772</name>
</gene>
<keyword evidence="6 13" id="KW-0234">DNA repair</keyword>
<dbReference type="GO" id="GO:0009381">
    <property type="term" value="F:excinuclease ABC activity"/>
    <property type="evidence" value="ECO:0007669"/>
    <property type="project" value="UniProtKB-UniRule"/>
</dbReference>
<dbReference type="RefSeq" id="WP_144572848.1">
    <property type="nucleotide sequence ID" value="NZ_VLKG01000013.1"/>
</dbReference>
<evidence type="ECO:0000256" key="10">
    <source>
        <dbReference type="ARBA" id="ARBA00062841"/>
    </source>
</evidence>
<organism evidence="17 18">
    <name type="scientific">Azomonas agilis</name>
    <dbReference type="NCBI Taxonomy" id="116849"/>
    <lineage>
        <taxon>Bacteria</taxon>
        <taxon>Pseudomonadati</taxon>
        <taxon>Pseudomonadota</taxon>
        <taxon>Gammaproteobacteria</taxon>
        <taxon>Pseudomonadales</taxon>
        <taxon>Pseudomonadaceae</taxon>
        <taxon>Azomonas</taxon>
    </lineage>
</organism>
<evidence type="ECO:0000256" key="4">
    <source>
        <dbReference type="ARBA" id="ARBA00022769"/>
    </source>
</evidence>
<dbReference type="FunFam" id="3.40.1440.10:FF:000001">
    <property type="entry name" value="UvrABC system protein C"/>
    <property type="match status" value="1"/>
</dbReference>
<comment type="caution">
    <text evidence="17">The sequence shown here is derived from an EMBL/GenBank/DDBJ whole genome shotgun (WGS) entry which is preliminary data.</text>
</comment>
<evidence type="ECO:0000256" key="6">
    <source>
        <dbReference type="ARBA" id="ARBA00023204"/>
    </source>
</evidence>
<evidence type="ECO:0000256" key="1">
    <source>
        <dbReference type="ARBA" id="ARBA00004496"/>
    </source>
</evidence>
<dbReference type="PROSITE" id="PS50164">
    <property type="entry name" value="GIY_YIG"/>
    <property type="match status" value="1"/>
</dbReference>
<evidence type="ECO:0000259" key="16">
    <source>
        <dbReference type="PROSITE" id="PS50165"/>
    </source>
</evidence>
<feature type="domain" description="UvrC family homology region profile" evidence="16">
    <location>
        <begin position="254"/>
        <end position="480"/>
    </location>
</feature>
<dbReference type="SUPFAM" id="SSF82771">
    <property type="entry name" value="GIY-YIG endonuclease"/>
    <property type="match status" value="1"/>
</dbReference>
<dbReference type="InterPro" id="IPR036876">
    <property type="entry name" value="UVR_dom_sf"/>
</dbReference>
<dbReference type="Gene3D" id="1.10.150.20">
    <property type="entry name" value="5' to 3' exonuclease, C-terminal subdomain"/>
    <property type="match status" value="1"/>
</dbReference>
<dbReference type="InterPro" id="IPR001162">
    <property type="entry name" value="UvrC_RNase_H_dom"/>
</dbReference>
<comment type="subunit">
    <text evidence="10 13">Interacts with UvrB in an incision complex.</text>
</comment>
<dbReference type="PANTHER" id="PTHR30562">
    <property type="entry name" value="UVRC/OXIDOREDUCTASE"/>
    <property type="match status" value="1"/>
</dbReference>
<accession>A0A562I0D5</accession>
<dbReference type="InterPro" id="IPR010994">
    <property type="entry name" value="RuvA_2-like"/>
</dbReference>
<evidence type="ECO:0000256" key="12">
    <source>
        <dbReference type="ARBA" id="ARBA00077138"/>
    </source>
</evidence>
<comment type="similarity">
    <text evidence="9 13">Belongs to the UvrC family.</text>
</comment>
<dbReference type="EMBL" id="VLKG01000013">
    <property type="protein sequence ID" value="TWH64095.1"/>
    <property type="molecule type" value="Genomic_DNA"/>
</dbReference>
<dbReference type="InterPro" id="IPR001943">
    <property type="entry name" value="UVR_dom"/>
</dbReference>
<evidence type="ECO:0000256" key="7">
    <source>
        <dbReference type="ARBA" id="ARBA00023236"/>
    </source>
</evidence>
<keyword evidence="5 13" id="KW-0267">Excision nuclease</keyword>
<dbReference type="FunFam" id="1.10.150.20:FF:000005">
    <property type="entry name" value="UvrABC system protein C"/>
    <property type="match status" value="1"/>
</dbReference>
<dbReference type="SMART" id="SM00278">
    <property type="entry name" value="HhH1"/>
    <property type="match status" value="2"/>
</dbReference>
<evidence type="ECO:0000256" key="8">
    <source>
        <dbReference type="ARBA" id="ARBA00059452"/>
    </source>
</evidence>
<protein>
    <recommendedName>
        <fullName evidence="11 13">UvrABC system protein C</fullName>
        <shortName evidence="13">Protein UvrC</shortName>
    </recommendedName>
    <alternativeName>
        <fullName evidence="12 13">Excinuclease ABC subunit C</fullName>
    </alternativeName>
</protein>
<dbReference type="Gene3D" id="4.10.860.10">
    <property type="entry name" value="UVR domain"/>
    <property type="match status" value="1"/>
</dbReference>
<dbReference type="InterPro" id="IPR047296">
    <property type="entry name" value="GIY-YIG_UvrC_Cho"/>
</dbReference>
<dbReference type="SMART" id="SM00465">
    <property type="entry name" value="GIYc"/>
    <property type="match status" value="1"/>
</dbReference>
<evidence type="ECO:0000256" key="5">
    <source>
        <dbReference type="ARBA" id="ARBA00022881"/>
    </source>
</evidence>
<dbReference type="Pfam" id="PF14520">
    <property type="entry name" value="HHH_5"/>
    <property type="match status" value="1"/>
</dbReference>
<name>A0A562I0D5_9GAMM</name>
<dbReference type="InterPro" id="IPR000305">
    <property type="entry name" value="GIY-YIG_endonuc"/>
</dbReference>
<dbReference type="InterPro" id="IPR050066">
    <property type="entry name" value="UvrABC_protein_C"/>
</dbReference>
<dbReference type="Proteomes" id="UP000319627">
    <property type="component" value="Unassembled WGS sequence"/>
</dbReference>
<dbReference type="InterPro" id="IPR038476">
    <property type="entry name" value="UvrC_RNase_H_dom_sf"/>
</dbReference>
<dbReference type="NCBIfam" id="TIGR00194">
    <property type="entry name" value="uvrC"/>
    <property type="match status" value="1"/>
</dbReference>
<evidence type="ECO:0000313" key="17">
    <source>
        <dbReference type="EMBL" id="TWH64095.1"/>
    </source>
</evidence>
<dbReference type="AlphaFoldDB" id="A0A562I0D5"/>
<keyword evidence="18" id="KW-1185">Reference proteome</keyword>
<dbReference type="SUPFAM" id="SSF46600">
    <property type="entry name" value="C-terminal UvrC-binding domain of UvrB"/>
    <property type="match status" value="1"/>
</dbReference>
<dbReference type="OrthoDB" id="9804933at2"/>
<dbReference type="GO" id="GO:0006289">
    <property type="term" value="P:nucleotide-excision repair"/>
    <property type="evidence" value="ECO:0007669"/>
    <property type="project" value="UniProtKB-UniRule"/>
</dbReference>
<keyword evidence="4 13" id="KW-0228">DNA excision</keyword>